<reference evidence="2 3" key="1">
    <citation type="submission" date="2014-02" db="EMBL/GenBank/DDBJ databases">
        <title>The genome sequence of Colletotrichum nymphaeae SA-01.</title>
        <authorList>
            <person name="Baroncelli R."/>
            <person name="Thon M.R."/>
        </authorList>
    </citation>
    <scope>NUCLEOTIDE SEQUENCE [LARGE SCALE GENOMIC DNA]</scope>
    <source>
        <strain evidence="2 3">SA-01</strain>
    </source>
</reference>
<feature type="compositionally biased region" description="Acidic residues" evidence="1">
    <location>
        <begin position="192"/>
        <end position="256"/>
    </location>
</feature>
<organism evidence="2 3">
    <name type="scientific">Colletotrichum nymphaeae SA-01</name>
    <dbReference type="NCBI Taxonomy" id="1460502"/>
    <lineage>
        <taxon>Eukaryota</taxon>
        <taxon>Fungi</taxon>
        <taxon>Dikarya</taxon>
        <taxon>Ascomycota</taxon>
        <taxon>Pezizomycotina</taxon>
        <taxon>Sordariomycetes</taxon>
        <taxon>Hypocreomycetidae</taxon>
        <taxon>Glomerellales</taxon>
        <taxon>Glomerellaceae</taxon>
        <taxon>Colletotrichum</taxon>
        <taxon>Colletotrichum acutatum species complex</taxon>
    </lineage>
</organism>
<sequence length="380" mass="43451">MASNPYPRLVQAILQKEDWPEYEVVSPWHQTIFPGYRPRRKRIISKPSKRIRPLALPKRIVRVDYDEQQRLATEMIEGLEGQFGELQGYSVPPKQNAVFLMSLDRKTAVYLLRMHVISPLMIVLNSAMDIINGRKFWVVQDDMSGFTRPFRPDFQIIDAFRSDDQHEPRILGSYDFMPMEGLQVALGPWFWDEGDEPSDGVPIDQDDPSDGEDEDDSSDEEDDDDGDDEDDDNYDEEDDDEDDDSEDDDDDDDEDERFQNREERYCIIKNSKTPSPGSKLPTSMAYLVQHGVAYLAVTGLPEFTIGNTNCQITMVCPDMVKESTVAGRLAAGTGVMRIARSEKRGEFCLNFMGSLLKCFKHFRKVIRSIVNGFDSSVLTR</sequence>
<dbReference type="AlphaFoldDB" id="A0A135U3Q9"/>
<gene>
    <name evidence="2" type="ORF">CNYM01_03439</name>
</gene>
<dbReference type="Proteomes" id="UP000070054">
    <property type="component" value="Unassembled WGS sequence"/>
</dbReference>
<comment type="caution">
    <text evidence="2">The sequence shown here is derived from an EMBL/GenBank/DDBJ whole genome shotgun (WGS) entry which is preliminary data.</text>
</comment>
<feature type="region of interest" description="Disordered" evidence="1">
    <location>
        <begin position="189"/>
        <end position="279"/>
    </location>
</feature>
<feature type="compositionally biased region" description="Basic and acidic residues" evidence="1">
    <location>
        <begin position="257"/>
        <end position="266"/>
    </location>
</feature>
<dbReference type="OrthoDB" id="10354854at2759"/>
<accession>A0A135U3Q9</accession>
<evidence type="ECO:0000313" key="3">
    <source>
        <dbReference type="Proteomes" id="UP000070054"/>
    </source>
</evidence>
<proteinExistence type="predicted"/>
<dbReference type="EMBL" id="JEMN01000890">
    <property type="protein sequence ID" value="KXH55039.1"/>
    <property type="molecule type" value="Genomic_DNA"/>
</dbReference>
<protein>
    <submittedName>
        <fullName evidence="2">Uncharacterized protein</fullName>
    </submittedName>
</protein>
<name>A0A135U3Q9_9PEZI</name>
<dbReference type="SUPFAM" id="SSF48371">
    <property type="entry name" value="ARM repeat"/>
    <property type="match status" value="1"/>
</dbReference>
<evidence type="ECO:0000256" key="1">
    <source>
        <dbReference type="SAM" id="MobiDB-lite"/>
    </source>
</evidence>
<keyword evidence="3" id="KW-1185">Reference proteome</keyword>
<evidence type="ECO:0000313" key="2">
    <source>
        <dbReference type="EMBL" id="KXH55039.1"/>
    </source>
</evidence>
<dbReference type="InterPro" id="IPR016024">
    <property type="entry name" value="ARM-type_fold"/>
</dbReference>